<feature type="compositionally biased region" description="Basic and acidic residues" evidence="15">
    <location>
        <begin position="51"/>
        <end position="64"/>
    </location>
</feature>
<dbReference type="AlphaFoldDB" id="A0A5E6M700"/>
<keyword evidence="17" id="KW-1185">Reference proteome</keyword>
<evidence type="ECO:0000256" key="9">
    <source>
        <dbReference type="ARBA" id="ARBA00022840"/>
    </source>
</evidence>
<evidence type="ECO:0000256" key="3">
    <source>
        <dbReference type="ARBA" id="ARBA00005842"/>
    </source>
</evidence>
<evidence type="ECO:0000256" key="14">
    <source>
        <dbReference type="RuleBase" id="RU003785"/>
    </source>
</evidence>
<keyword evidence="9 14" id="KW-0067">ATP-binding</keyword>
<keyword evidence="7 12" id="KW-0819">tRNA processing</keyword>
<feature type="non-terminal residue" evidence="16">
    <location>
        <position position="1"/>
    </location>
</feature>
<keyword evidence="6 14" id="KW-0808">Transferase</keyword>
<comment type="caution">
    <text evidence="16">The sequence shown here is derived from an EMBL/GenBank/DDBJ whole genome shotgun (WGS) entry which is preliminary data.</text>
</comment>
<proteinExistence type="inferred from homology"/>
<dbReference type="GO" id="GO:0006400">
    <property type="term" value="P:tRNA modification"/>
    <property type="evidence" value="ECO:0007669"/>
    <property type="project" value="TreeGrafter"/>
</dbReference>
<evidence type="ECO:0000256" key="15">
    <source>
        <dbReference type="SAM" id="MobiDB-lite"/>
    </source>
</evidence>
<dbReference type="InterPro" id="IPR039657">
    <property type="entry name" value="Dimethylallyltransferase"/>
</dbReference>
<evidence type="ECO:0000256" key="10">
    <source>
        <dbReference type="ARBA" id="ARBA00022842"/>
    </source>
</evidence>
<evidence type="ECO:0000256" key="7">
    <source>
        <dbReference type="ARBA" id="ARBA00022694"/>
    </source>
</evidence>
<evidence type="ECO:0000256" key="4">
    <source>
        <dbReference type="ARBA" id="ARBA00012665"/>
    </source>
</evidence>
<name>A0A5E6M700_9BACT</name>
<comment type="cofactor">
    <cofactor evidence="1">
        <name>Mg(2+)</name>
        <dbReference type="ChEBI" id="CHEBI:18420"/>
    </cofactor>
</comment>
<evidence type="ECO:0000256" key="11">
    <source>
        <dbReference type="ARBA" id="ARBA00049563"/>
    </source>
</evidence>
<evidence type="ECO:0000256" key="1">
    <source>
        <dbReference type="ARBA" id="ARBA00001946"/>
    </source>
</evidence>
<dbReference type="NCBIfam" id="TIGR00174">
    <property type="entry name" value="miaA"/>
    <property type="match status" value="1"/>
</dbReference>
<evidence type="ECO:0000256" key="2">
    <source>
        <dbReference type="ARBA" id="ARBA00003213"/>
    </source>
</evidence>
<dbReference type="SUPFAM" id="SSF52540">
    <property type="entry name" value="P-loop containing nucleoside triphosphate hydrolases"/>
    <property type="match status" value="1"/>
</dbReference>
<dbReference type="Gene3D" id="3.40.50.300">
    <property type="entry name" value="P-loop containing nucleotide triphosphate hydrolases"/>
    <property type="match status" value="1"/>
</dbReference>
<dbReference type="HAMAP" id="MF_00185">
    <property type="entry name" value="IPP_trans"/>
    <property type="match status" value="1"/>
</dbReference>
<evidence type="ECO:0000313" key="16">
    <source>
        <dbReference type="EMBL" id="VVM04721.1"/>
    </source>
</evidence>
<keyword evidence="10" id="KW-0460">Magnesium</keyword>
<dbReference type="InterPro" id="IPR027417">
    <property type="entry name" value="P-loop_NTPase"/>
</dbReference>
<reference evidence="16" key="1">
    <citation type="submission" date="2019-09" db="EMBL/GenBank/DDBJ databases">
        <authorList>
            <person name="Cremers G."/>
        </authorList>
    </citation>
    <scope>NUCLEOTIDE SEQUENCE [LARGE SCALE GENOMIC DNA]</scope>
    <source>
        <strain evidence="16">3B</strain>
    </source>
</reference>
<feature type="region of interest" description="Disordered" evidence="15">
    <location>
        <begin position="1"/>
        <end position="82"/>
    </location>
</feature>
<feature type="compositionally biased region" description="Basic and acidic residues" evidence="15">
    <location>
        <begin position="1"/>
        <end position="25"/>
    </location>
</feature>
<dbReference type="Gene3D" id="1.10.20.140">
    <property type="match status" value="1"/>
</dbReference>
<evidence type="ECO:0000313" key="17">
    <source>
        <dbReference type="Proteomes" id="UP000381693"/>
    </source>
</evidence>
<gene>
    <name evidence="16" type="primary">miaA/TRIT1</name>
    <name evidence="16" type="ORF">MAMC_00191</name>
</gene>
<accession>A0A5E6M700</accession>
<evidence type="ECO:0000256" key="13">
    <source>
        <dbReference type="RuleBase" id="RU003784"/>
    </source>
</evidence>
<feature type="compositionally biased region" description="Low complexity" evidence="15">
    <location>
        <begin position="65"/>
        <end position="79"/>
    </location>
</feature>
<dbReference type="Proteomes" id="UP000381693">
    <property type="component" value="Unassembled WGS sequence"/>
</dbReference>
<protein>
    <recommendedName>
        <fullName evidence="5 12">tRNA dimethylallyltransferase</fullName>
        <ecNumber evidence="4 12">2.5.1.75</ecNumber>
    </recommendedName>
</protein>
<dbReference type="EC" id="2.5.1.75" evidence="4 12"/>
<dbReference type="Pfam" id="PF01715">
    <property type="entry name" value="IPPT"/>
    <property type="match status" value="1"/>
</dbReference>
<evidence type="ECO:0000256" key="8">
    <source>
        <dbReference type="ARBA" id="ARBA00022741"/>
    </source>
</evidence>
<comment type="function">
    <text evidence="2 13">Catalyzes the transfer of a dimethylallyl group onto the adenine at position 37 in tRNAs that read codons beginning with uridine, leading to the formation of N6-(dimethylallyl)adenosine (i(6)A).</text>
</comment>
<evidence type="ECO:0000256" key="12">
    <source>
        <dbReference type="RuleBase" id="RU003783"/>
    </source>
</evidence>
<dbReference type="EMBL" id="CABFUZ020000034">
    <property type="protein sequence ID" value="VVM04721.1"/>
    <property type="molecule type" value="Genomic_DNA"/>
</dbReference>
<keyword evidence="8 14" id="KW-0547">Nucleotide-binding</keyword>
<dbReference type="InterPro" id="IPR018022">
    <property type="entry name" value="IPT"/>
</dbReference>
<dbReference type="GO" id="GO:0005524">
    <property type="term" value="F:ATP binding"/>
    <property type="evidence" value="ECO:0007669"/>
    <property type="project" value="UniProtKB-KW"/>
</dbReference>
<sequence length="392" mass="44139">EGGARRPGEGDYREEIPVDLLERPVRQAPCQSDRQNEGEGRSYRSVVGYGKVEDKDGDDERASADSEAAAGEAGEQTEQSECEKVHFQEIGRRIARVEPAEPLFVVGSTGVGKTELAHALAERHGAAVLSMDSMQVYRGLDLGTAKPSLEERARFSYGGLDLVDWRQSFSVAQYREHARVFLQSCASRGRPLIVVGGTGLYYRSMVNGLCEAPSGNGALRAELETLSVPELAGRLKKIDPEAAARIDMRNPRRLIRAIEVKETTGVSLLDWQRRTTKPLVRRHRTLWVERTAEALRRRIAERVRRMLVGGWIEEVAERLHESEPEILFRCPAIGYAAIARFLVQGGSRAMLEEAIVRDTYRYARKQLTWFRKEPRITCHLVLEEHGPLPWLR</sequence>
<dbReference type="OrthoDB" id="9776390at2"/>
<dbReference type="PANTHER" id="PTHR11088">
    <property type="entry name" value="TRNA DIMETHYLALLYLTRANSFERASE"/>
    <property type="match status" value="1"/>
</dbReference>
<dbReference type="PANTHER" id="PTHR11088:SF60">
    <property type="entry name" value="TRNA DIMETHYLALLYLTRANSFERASE"/>
    <property type="match status" value="1"/>
</dbReference>
<comment type="similarity">
    <text evidence="3 14">Belongs to the IPP transferase family.</text>
</comment>
<evidence type="ECO:0000256" key="5">
    <source>
        <dbReference type="ARBA" id="ARBA00017477"/>
    </source>
</evidence>
<organism evidence="16 17">
    <name type="scientific">Methylacidimicrobium cyclopophantes</name>
    <dbReference type="NCBI Taxonomy" id="1041766"/>
    <lineage>
        <taxon>Bacteria</taxon>
        <taxon>Pseudomonadati</taxon>
        <taxon>Verrucomicrobiota</taxon>
        <taxon>Methylacidimicrobium</taxon>
    </lineage>
</organism>
<evidence type="ECO:0000256" key="6">
    <source>
        <dbReference type="ARBA" id="ARBA00022679"/>
    </source>
</evidence>
<comment type="catalytic activity">
    <reaction evidence="11 12">
        <text>adenosine(37) in tRNA + dimethylallyl diphosphate = N(6)-dimethylallyladenosine(37) in tRNA + diphosphate</text>
        <dbReference type="Rhea" id="RHEA:26482"/>
        <dbReference type="Rhea" id="RHEA-COMP:10162"/>
        <dbReference type="Rhea" id="RHEA-COMP:10375"/>
        <dbReference type="ChEBI" id="CHEBI:33019"/>
        <dbReference type="ChEBI" id="CHEBI:57623"/>
        <dbReference type="ChEBI" id="CHEBI:74411"/>
        <dbReference type="ChEBI" id="CHEBI:74415"/>
        <dbReference type="EC" id="2.5.1.75"/>
    </reaction>
</comment>
<dbReference type="GO" id="GO:0052381">
    <property type="term" value="F:tRNA dimethylallyltransferase activity"/>
    <property type="evidence" value="ECO:0007669"/>
    <property type="project" value="UniProtKB-EC"/>
</dbReference>